<dbReference type="InterPro" id="IPR000120">
    <property type="entry name" value="Amidase"/>
</dbReference>
<evidence type="ECO:0000313" key="2">
    <source>
        <dbReference type="EMBL" id="MXQ14459.1"/>
    </source>
</evidence>
<accession>A0A7X3MWD4</accession>
<dbReference type="AlphaFoldDB" id="A0A7X3MWD4"/>
<comment type="caution">
    <text evidence="2">The sequence shown here is derived from an EMBL/GenBank/DDBJ whole genome shotgun (WGS) entry which is preliminary data.</text>
</comment>
<reference evidence="2 3" key="2">
    <citation type="submission" date="2020-01" db="EMBL/GenBank/DDBJ databases">
        <title>Microvirga sp. nov., an arsenate reduction bacterium isolated from Tibet hotspring sediments.</title>
        <authorList>
            <person name="Xian W.-D."/>
            <person name="Li W.-J."/>
        </authorList>
    </citation>
    <scope>NUCLEOTIDE SEQUENCE [LARGE SCALE GENOMIC DNA]</scope>
    <source>
        <strain evidence="2 3">KCTC 23863</strain>
    </source>
</reference>
<protein>
    <submittedName>
        <fullName evidence="2">Amidase</fullName>
    </submittedName>
</protein>
<keyword evidence="3" id="KW-1185">Reference proteome</keyword>
<evidence type="ECO:0000259" key="1">
    <source>
        <dbReference type="Pfam" id="PF01425"/>
    </source>
</evidence>
<evidence type="ECO:0000313" key="3">
    <source>
        <dbReference type="Proteomes" id="UP000436483"/>
    </source>
</evidence>
<dbReference type="Gene3D" id="3.90.1300.10">
    <property type="entry name" value="Amidase signature (AS) domain"/>
    <property type="match status" value="1"/>
</dbReference>
<dbReference type="SUPFAM" id="SSF75304">
    <property type="entry name" value="Amidase signature (AS) enzymes"/>
    <property type="match status" value="1"/>
</dbReference>
<dbReference type="InterPro" id="IPR023631">
    <property type="entry name" value="Amidase_dom"/>
</dbReference>
<reference evidence="2 3" key="1">
    <citation type="submission" date="2019-12" db="EMBL/GenBank/DDBJ databases">
        <authorList>
            <person name="Yuan C.-G."/>
        </authorList>
    </citation>
    <scope>NUCLEOTIDE SEQUENCE [LARGE SCALE GENOMIC DNA]</scope>
    <source>
        <strain evidence="2 3">KCTC 23863</strain>
    </source>
</reference>
<gene>
    <name evidence="2" type="ORF">GR328_24015</name>
</gene>
<proteinExistence type="predicted"/>
<dbReference type="InterPro" id="IPR036928">
    <property type="entry name" value="AS_sf"/>
</dbReference>
<dbReference type="GO" id="GO:0003824">
    <property type="term" value="F:catalytic activity"/>
    <property type="evidence" value="ECO:0007669"/>
    <property type="project" value="InterPro"/>
</dbReference>
<dbReference type="PANTHER" id="PTHR11895">
    <property type="entry name" value="TRANSAMIDASE"/>
    <property type="match status" value="1"/>
</dbReference>
<name>A0A7X3MWD4_9HYPH</name>
<organism evidence="2 3">
    <name type="scientific">Microvirga makkahensis</name>
    <dbReference type="NCBI Taxonomy" id="1128670"/>
    <lineage>
        <taxon>Bacteria</taxon>
        <taxon>Pseudomonadati</taxon>
        <taxon>Pseudomonadota</taxon>
        <taxon>Alphaproteobacteria</taxon>
        <taxon>Hyphomicrobiales</taxon>
        <taxon>Methylobacteriaceae</taxon>
        <taxon>Microvirga</taxon>
    </lineage>
</organism>
<dbReference type="Proteomes" id="UP000436483">
    <property type="component" value="Unassembled WGS sequence"/>
</dbReference>
<dbReference type="EMBL" id="WURB01000035">
    <property type="protein sequence ID" value="MXQ14459.1"/>
    <property type="molecule type" value="Genomic_DNA"/>
</dbReference>
<dbReference type="Pfam" id="PF01425">
    <property type="entry name" value="Amidase"/>
    <property type="match status" value="1"/>
</dbReference>
<sequence>MATAPAYQPENLPSDERSIPTVASAGAMLLARDVSATDLLEGVLERIDRMDKEIATYVHVDAEGARTAAREADQEIAAGRWRGPLHGIPFGVKDNYDTAGLPSQAGSRLRLGRIAADDAFLIAKLKAAGAVLVGKLATWEYGTGNGGEYFDTPFRPTRNPWDPQRFPGASSTGAGAAVAAGTALFALGSDTTGSVRLPAAACGVLSIKPSHGLLGRSGILPNCYSLDAPGALTWTAEDQALVLDAIVGQDPGDPASVAPRTRDHGRDLNLGIAGLRIAVVRDMGPDMPVPDGAMSRAFDAGIEVLKSLGAHVVETRLPFSVMECFSATRMIGPAESAAIHEEEMRTRAGEMGFALRDKLLSGSMVRAVDYVAAQRFRRAVAEQVETFLRPFDALVTFGTLKPAPLLGSGQEMFDYIGNTALTPFNLSGHPALIQCTGFSDASLPLSWQLVGHRYAEAMLLRVAAAYERATPWRERRPALLETARKSS</sequence>
<feature type="domain" description="Amidase" evidence="1">
    <location>
        <begin position="38"/>
        <end position="460"/>
    </location>
</feature>
<dbReference type="OrthoDB" id="9811471at2"/>
<dbReference type="RefSeq" id="WP_160888183.1">
    <property type="nucleotide sequence ID" value="NZ_WURB01000035.1"/>
</dbReference>
<dbReference type="PANTHER" id="PTHR11895:SF176">
    <property type="entry name" value="AMIDASE AMID-RELATED"/>
    <property type="match status" value="1"/>
</dbReference>